<dbReference type="EMBL" id="VSRR010043661">
    <property type="protein sequence ID" value="MPC76578.1"/>
    <property type="molecule type" value="Genomic_DNA"/>
</dbReference>
<protein>
    <submittedName>
        <fullName evidence="1">Uncharacterized protein</fullName>
    </submittedName>
</protein>
<comment type="caution">
    <text evidence="1">The sequence shown here is derived from an EMBL/GenBank/DDBJ whole genome shotgun (WGS) entry which is preliminary data.</text>
</comment>
<organism evidence="1 2">
    <name type="scientific">Portunus trituberculatus</name>
    <name type="common">Swimming crab</name>
    <name type="synonym">Neptunus trituberculatus</name>
    <dbReference type="NCBI Taxonomy" id="210409"/>
    <lineage>
        <taxon>Eukaryota</taxon>
        <taxon>Metazoa</taxon>
        <taxon>Ecdysozoa</taxon>
        <taxon>Arthropoda</taxon>
        <taxon>Crustacea</taxon>
        <taxon>Multicrustacea</taxon>
        <taxon>Malacostraca</taxon>
        <taxon>Eumalacostraca</taxon>
        <taxon>Eucarida</taxon>
        <taxon>Decapoda</taxon>
        <taxon>Pleocyemata</taxon>
        <taxon>Brachyura</taxon>
        <taxon>Eubrachyura</taxon>
        <taxon>Portunoidea</taxon>
        <taxon>Portunidae</taxon>
        <taxon>Portuninae</taxon>
        <taxon>Portunus</taxon>
    </lineage>
</organism>
<keyword evidence="2" id="KW-1185">Reference proteome</keyword>
<dbReference type="Proteomes" id="UP000324222">
    <property type="component" value="Unassembled WGS sequence"/>
</dbReference>
<gene>
    <name evidence="1" type="ORF">E2C01_070993</name>
</gene>
<sequence>MCTCDFFSSSLSRWRCLCSDGRRCRLTPPLLVMCPIKYSTLKPQKLQAKVHETEDINLVSSRGHIVRAVRGGDRPALLGRSEDGRRCCEADKHPAK</sequence>
<evidence type="ECO:0000313" key="2">
    <source>
        <dbReference type="Proteomes" id="UP000324222"/>
    </source>
</evidence>
<accession>A0A5B7I6T9</accession>
<dbReference type="AlphaFoldDB" id="A0A5B7I6T9"/>
<evidence type="ECO:0000313" key="1">
    <source>
        <dbReference type="EMBL" id="MPC76578.1"/>
    </source>
</evidence>
<name>A0A5B7I6T9_PORTR</name>
<reference evidence="1 2" key="1">
    <citation type="submission" date="2019-05" db="EMBL/GenBank/DDBJ databases">
        <title>Another draft genome of Portunus trituberculatus and its Hox gene families provides insights of decapod evolution.</title>
        <authorList>
            <person name="Jeong J.-H."/>
            <person name="Song I."/>
            <person name="Kim S."/>
            <person name="Choi T."/>
            <person name="Kim D."/>
            <person name="Ryu S."/>
            <person name="Kim W."/>
        </authorList>
    </citation>
    <scope>NUCLEOTIDE SEQUENCE [LARGE SCALE GENOMIC DNA]</scope>
    <source>
        <tissue evidence="1">Muscle</tissue>
    </source>
</reference>
<proteinExistence type="predicted"/>